<dbReference type="OrthoDB" id="6372211at2759"/>
<dbReference type="PANTHER" id="PTHR45786:SF74">
    <property type="entry name" value="ATP-DEPENDENT DNA HELICASE"/>
    <property type="match status" value="1"/>
</dbReference>
<dbReference type="PANTHER" id="PTHR45786">
    <property type="entry name" value="DNA BINDING PROTEIN-LIKE"/>
    <property type="match status" value="1"/>
</dbReference>
<protein>
    <recommendedName>
        <fullName evidence="4">Helitron helicase-like domain-containing protein</fullName>
    </recommendedName>
</protein>
<evidence type="ECO:0008006" key="4">
    <source>
        <dbReference type="Google" id="ProtNLM"/>
    </source>
</evidence>
<feature type="compositionally biased region" description="Basic and acidic residues" evidence="1">
    <location>
        <begin position="68"/>
        <end position="77"/>
    </location>
</feature>
<evidence type="ECO:0000313" key="2">
    <source>
        <dbReference type="EMBL" id="PWA78388.1"/>
    </source>
</evidence>
<accession>A0A2U1NY17</accession>
<reference evidence="2 3" key="1">
    <citation type="journal article" date="2018" name="Mol. Plant">
        <title>The genome of Artemisia annua provides insight into the evolution of Asteraceae family and artemisinin biosynthesis.</title>
        <authorList>
            <person name="Shen Q."/>
            <person name="Zhang L."/>
            <person name="Liao Z."/>
            <person name="Wang S."/>
            <person name="Yan T."/>
            <person name="Shi P."/>
            <person name="Liu M."/>
            <person name="Fu X."/>
            <person name="Pan Q."/>
            <person name="Wang Y."/>
            <person name="Lv Z."/>
            <person name="Lu X."/>
            <person name="Zhang F."/>
            <person name="Jiang W."/>
            <person name="Ma Y."/>
            <person name="Chen M."/>
            <person name="Hao X."/>
            <person name="Li L."/>
            <person name="Tang Y."/>
            <person name="Lv G."/>
            <person name="Zhou Y."/>
            <person name="Sun X."/>
            <person name="Brodelius P.E."/>
            <person name="Rose J.K.C."/>
            <person name="Tang K."/>
        </authorList>
    </citation>
    <scope>NUCLEOTIDE SEQUENCE [LARGE SCALE GENOMIC DNA]</scope>
    <source>
        <strain evidence="3">cv. Huhao1</strain>
        <tissue evidence="2">Leaf</tissue>
    </source>
</reference>
<gene>
    <name evidence="2" type="ORF">CTI12_AA215590</name>
</gene>
<dbReference type="Proteomes" id="UP000245207">
    <property type="component" value="Unassembled WGS sequence"/>
</dbReference>
<evidence type="ECO:0000256" key="1">
    <source>
        <dbReference type="SAM" id="MobiDB-lite"/>
    </source>
</evidence>
<comment type="caution">
    <text evidence="2">The sequence shown here is derived from an EMBL/GenBank/DDBJ whole genome shotgun (WGS) entry which is preliminary data.</text>
</comment>
<keyword evidence="3" id="KW-1185">Reference proteome</keyword>
<dbReference type="AlphaFoldDB" id="A0A2U1NY17"/>
<dbReference type="EMBL" id="PKPP01001995">
    <property type="protein sequence ID" value="PWA78388.1"/>
    <property type="molecule type" value="Genomic_DNA"/>
</dbReference>
<feature type="region of interest" description="Disordered" evidence="1">
    <location>
        <begin position="37"/>
        <end position="96"/>
    </location>
</feature>
<name>A0A2U1NY17_ARTAN</name>
<organism evidence="2 3">
    <name type="scientific">Artemisia annua</name>
    <name type="common">Sweet wormwood</name>
    <dbReference type="NCBI Taxonomy" id="35608"/>
    <lineage>
        <taxon>Eukaryota</taxon>
        <taxon>Viridiplantae</taxon>
        <taxon>Streptophyta</taxon>
        <taxon>Embryophyta</taxon>
        <taxon>Tracheophyta</taxon>
        <taxon>Spermatophyta</taxon>
        <taxon>Magnoliopsida</taxon>
        <taxon>eudicotyledons</taxon>
        <taxon>Gunneridae</taxon>
        <taxon>Pentapetalae</taxon>
        <taxon>asterids</taxon>
        <taxon>campanulids</taxon>
        <taxon>Asterales</taxon>
        <taxon>Asteraceae</taxon>
        <taxon>Asteroideae</taxon>
        <taxon>Anthemideae</taxon>
        <taxon>Artemisiinae</taxon>
        <taxon>Artemisia</taxon>
    </lineage>
</organism>
<proteinExistence type="predicted"/>
<evidence type="ECO:0000313" key="3">
    <source>
        <dbReference type="Proteomes" id="UP000245207"/>
    </source>
</evidence>
<dbReference type="STRING" id="35608.A0A2U1NY17"/>
<sequence length="241" mass="27137">MEYDINDLRIRCIGKPPSKNSDSKGVEHLQKCKSIQPKTSNTINIPAEQRVLPLTQDPSIARRPRGRPIKDVNEPRDNGATNGIDTRKRSFNGISKDYKDHGDPIYKYADCDALLWRAKSVVGSTHPNSGSFSLYCGRGKAMLTNEGYGTYYYRIQGENYHLMGTLLPEKDKKSAFAQLYNYDKANEIQNRINGVSGEPTTTSGASALDHQLIVDLRDMLDSINPLVAQFRMAEKEFSLWM</sequence>